<evidence type="ECO:0000313" key="2">
    <source>
        <dbReference type="Proteomes" id="UP000271889"/>
    </source>
</evidence>
<dbReference type="EMBL" id="UYRV01124345">
    <property type="protein sequence ID" value="VDN34311.1"/>
    <property type="molecule type" value="Genomic_DNA"/>
</dbReference>
<proteinExistence type="predicted"/>
<name>A0A3P7NVV9_CYLGO</name>
<evidence type="ECO:0000313" key="1">
    <source>
        <dbReference type="EMBL" id="VDN34311.1"/>
    </source>
</evidence>
<reference evidence="1 2" key="1">
    <citation type="submission" date="2018-11" db="EMBL/GenBank/DDBJ databases">
        <authorList>
            <consortium name="Pathogen Informatics"/>
        </authorList>
    </citation>
    <scope>NUCLEOTIDE SEQUENCE [LARGE SCALE GENOMIC DNA]</scope>
</reference>
<dbReference type="OrthoDB" id="5779449at2759"/>
<sequence>MVHPDQTIMEKTLAKSRHLVKLRGVLYEPKCGDPMCFHEWFKNRDHNSNPVREHIQLFDDIYPIVRETIAANLAGAVDRQKLHNAYRVYCHQIFAKVTTDERVTGTGAAVSIRWKKYS</sequence>
<dbReference type="Proteomes" id="UP000271889">
    <property type="component" value="Unassembled WGS sequence"/>
</dbReference>
<organism evidence="1 2">
    <name type="scientific">Cylicostephanus goldi</name>
    <name type="common">Nematode worm</name>
    <dbReference type="NCBI Taxonomy" id="71465"/>
    <lineage>
        <taxon>Eukaryota</taxon>
        <taxon>Metazoa</taxon>
        <taxon>Ecdysozoa</taxon>
        <taxon>Nematoda</taxon>
        <taxon>Chromadorea</taxon>
        <taxon>Rhabditida</taxon>
        <taxon>Rhabditina</taxon>
        <taxon>Rhabditomorpha</taxon>
        <taxon>Strongyloidea</taxon>
        <taxon>Strongylidae</taxon>
        <taxon>Cylicostephanus</taxon>
    </lineage>
</organism>
<gene>
    <name evidence="1" type="ORF">CGOC_LOCUS12597</name>
</gene>
<dbReference type="AlphaFoldDB" id="A0A3P7NVV9"/>
<protein>
    <submittedName>
        <fullName evidence="1">Uncharacterized protein</fullName>
    </submittedName>
</protein>
<accession>A0A3P7NVV9</accession>
<keyword evidence="2" id="KW-1185">Reference proteome</keyword>